<dbReference type="KEGG" id="ncv:NCAV_0183"/>
<protein>
    <submittedName>
        <fullName evidence="8">Histidinol-phosphate aminotransferase</fullName>
        <ecNumber evidence="8">2.6.1.9</ecNumber>
    </submittedName>
</protein>
<dbReference type="InterPro" id="IPR004839">
    <property type="entry name" value="Aminotransferase_I/II_large"/>
</dbReference>
<dbReference type="EC" id="2.6.1.9" evidence="8"/>
<dbReference type="InterPro" id="IPR015422">
    <property type="entry name" value="PyrdxlP-dep_Trfase_small"/>
</dbReference>
<feature type="compositionally biased region" description="Basic and acidic residues" evidence="6">
    <location>
        <begin position="19"/>
        <end position="28"/>
    </location>
</feature>
<feature type="domain" description="Aminotransferase class I/classII large" evidence="7">
    <location>
        <begin position="39"/>
        <end position="354"/>
    </location>
</feature>
<dbReference type="InterPro" id="IPR015424">
    <property type="entry name" value="PyrdxlP-dep_Trfase"/>
</dbReference>
<evidence type="ECO:0000259" key="7">
    <source>
        <dbReference type="Pfam" id="PF00155"/>
    </source>
</evidence>
<dbReference type="SUPFAM" id="SSF53383">
    <property type="entry name" value="PLP-dependent transferases"/>
    <property type="match status" value="1"/>
</dbReference>
<name>A0A2K5AP19_9ARCH</name>
<proteinExistence type="inferred from homology"/>
<dbReference type="PANTHER" id="PTHR42885:SF2">
    <property type="entry name" value="HISTIDINOL-PHOSPHATE AMINOTRANSFERASE"/>
    <property type="match status" value="1"/>
</dbReference>
<keyword evidence="9" id="KW-1185">Reference proteome</keyword>
<evidence type="ECO:0000256" key="2">
    <source>
        <dbReference type="ARBA" id="ARBA00022576"/>
    </source>
</evidence>
<dbReference type="Proteomes" id="UP000236248">
    <property type="component" value="Chromosome NCAV"/>
</dbReference>
<dbReference type="EMBL" id="LT981265">
    <property type="protein sequence ID" value="SPC33383.1"/>
    <property type="molecule type" value="Genomic_DNA"/>
</dbReference>
<sequence length="363" mass="41253">MVMRIGWLRHRLERLSRLEGYTKPERPQHQPRSGSHSPIRMDTNENIALPLEFVREVMQEALDGVDPRFYPEQYDELRSSISSYLGLSKDNIVIGNGSDQLIDLALVAFGYGRRSITVNPTFTFYKDRCLLHGIEVEEVMLDDNFSFSADSILKSSADIFYIPSPNNPTGNQFAKDLMLDVIERFNGLVMVDEAYAEFAGYSLKDLAVERDNLIIFRTFSKAFGLAGARVGYAIACKEMADVFNRVIQYPYAVSSISLKAAISILKRSEQVKRVIEYLKAERGWLYEQMSILGIRAFKSDANFILFDLDGYEDVYRRLRDEEGILIRKIGRVGGYKGCLRATVGSRDMNEMLLNGLAKIVGRL</sequence>
<dbReference type="PANTHER" id="PTHR42885">
    <property type="entry name" value="HISTIDINOL-PHOSPHATE AMINOTRANSFERASE-RELATED"/>
    <property type="match status" value="1"/>
</dbReference>
<dbReference type="Pfam" id="PF00155">
    <property type="entry name" value="Aminotran_1_2"/>
    <property type="match status" value="1"/>
</dbReference>
<dbReference type="GO" id="GO:0030170">
    <property type="term" value="F:pyridoxal phosphate binding"/>
    <property type="evidence" value="ECO:0007669"/>
    <property type="project" value="InterPro"/>
</dbReference>
<keyword evidence="2 8" id="KW-0032">Aminotransferase</keyword>
<dbReference type="InterPro" id="IPR015421">
    <property type="entry name" value="PyrdxlP-dep_Trfase_major"/>
</dbReference>
<dbReference type="PROSITE" id="PS00599">
    <property type="entry name" value="AA_TRANSFER_CLASS_2"/>
    <property type="match status" value="1"/>
</dbReference>
<organism evidence="8 9">
    <name type="scientific">Candidatus Nitrosocaldus cavascurensis</name>
    <dbReference type="NCBI Taxonomy" id="2058097"/>
    <lineage>
        <taxon>Archaea</taxon>
        <taxon>Nitrososphaerota</taxon>
        <taxon>Nitrososphaeria</taxon>
        <taxon>Candidatus Nitrosocaldales</taxon>
        <taxon>Candidatus Nitrosocaldaceae</taxon>
        <taxon>Candidatus Nitrosocaldus</taxon>
    </lineage>
</organism>
<feature type="region of interest" description="Disordered" evidence="6">
    <location>
        <begin position="19"/>
        <end position="41"/>
    </location>
</feature>
<dbReference type="CDD" id="cd00609">
    <property type="entry name" value="AAT_like"/>
    <property type="match status" value="1"/>
</dbReference>
<evidence type="ECO:0000256" key="3">
    <source>
        <dbReference type="ARBA" id="ARBA00022679"/>
    </source>
</evidence>
<reference evidence="9" key="1">
    <citation type="submission" date="2018-01" db="EMBL/GenBank/DDBJ databases">
        <authorList>
            <person name="Kerou L M."/>
        </authorList>
    </citation>
    <scope>NUCLEOTIDE SEQUENCE [LARGE SCALE GENOMIC DNA]</scope>
    <source>
        <strain evidence="9">SCU2</strain>
    </source>
</reference>
<dbReference type="InterPro" id="IPR001917">
    <property type="entry name" value="Aminotrans_II_pyridoxalP_BS"/>
</dbReference>
<dbReference type="Gene3D" id="3.40.640.10">
    <property type="entry name" value="Type I PLP-dependent aspartate aminotransferase-like (Major domain)"/>
    <property type="match status" value="1"/>
</dbReference>
<accession>A0A2K5AP19</accession>
<comment type="similarity">
    <text evidence="5">Belongs to the class-II pyridoxal-phosphate-dependent aminotransferase family.</text>
</comment>
<dbReference type="Gene3D" id="3.90.1150.10">
    <property type="entry name" value="Aspartate Aminotransferase, domain 1"/>
    <property type="match status" value="1"/>
</dbReference>
<evidence type="ECO:0000256" key="6">
    <source>
        <dbReference type="SAM" id="MobiDB-lite"/>
    </source>
</evidence>
<dbReference type="GO" id="GO:0004400">
    <property type="term" value="F:histidinol-phosphate transaminase activity"/>
    <property type="evidence" value="ECO:0007669"/>
    <property type="project" value="UniProtKB-EC"/>
</dbReference>
<keyword evidence="4 5" id="KW-0663">Pyridoxal phosphate</keyword>
<evidence type="ECO:0000313" key="8">
    <source>
        <dbReference type="EMBL" id="SPC33383.1"/>
    </source>
</evidence>
<evidence type="ECO:0000313" key="9">
    <source>
        <dbReference type="Proteomes" id="UP000236248"/>
    </source>
</evidence>
<keyword evidence="3 8" id="KW-0808">Transferase</keyword>
<evidence type="ECO:0000256" key="4">
    <source>
        <dbReference type="ARBA" id="ARBA00022898"/>
    </source>
</evidence>
<gene>
    <name evidence="8" type="primary">hisC</name>
    <name evidence="8" type="ORF">NCAV_0183</name>
</gene>
<dbReference type="AlphaFoldDB" id="A0A2K5AP19"/>
<evidence type="ECO:0000256" key="5">
    <source>
        <dbReference type="RuleBase" id="RU003693"/>
    </source>
</evidence>
<evidence type="ECO:0000256" key="1">
    <source>
        <dbReference type="ARBA" id="ARBA00001933"/>
    </source>
</evidence>
<comment type="cofactor">
    <cofactor evidence="1 5">
        <name>pyridoxal 5'-phosphate</name>
        <dbReference type="ChEBI" id="CHEBI:597326"/>
    </cofactor>
</comment>